<dbReference type="CDD" id="cd02440">
    <property type="entry name" value="AdoMet_MTases"/>
    <property type="match status" value="1"/>
</dbReference>
<dbReference type="SUPFAM" id="SSF53335">
    <property type="entry name" value="S-adenosyl-L-methionine-dependent methyltransferases"/>
    <property type="match status" value="1"/>
</dbReference>
<keyword evidence="3" id="KW-1185">Reference proteome</keyword>
<gene>
    <name evidence="2" type="ORF">H9Q16_19995</name>
</gene>
<sequence length="582" mass="65255">MNQQSGQDAAVHEGKDGYLFLQGGAHGVFSYFTGQTNPPEDAPRHLADNLKARKAHCDDTGRLFRMVVFPEKCVALRDKITAEGQFTSLYERYYQDALAGTAGADILHYPIATLDQRTDVFSKTDTHYGIRGDLAVTQAITKDIFPDLQDEFAARTYSQIEMQEDFSGDLGRKFTPPVTEPRERLRGAVMRKRIGSNGMKGGNNGILILLESPDALTDKTLLIFGDSFFRQLLHHLCFFYRRVIFCRTRFFHYEMVDAFQPDHIFCGVAERYLSDVLPDDERPHFLAYPLVLGRAIEPDPLFPALWQKFVAPGSLTHAPQSDAVPQVIPAPELPEPTNKGPNHMNLNALDVIKTIDDKDGMSKGMIDYYFVTGRSAMVAMKKTLQVAGRTPESITRVLDYACGYGRVLRWLLAAFPQSKVIGVDVDARAVASAQRILSADTRVLDTALTEPLDAPFDLIWVGSLFTHLNEAEALRVLRYLRDHLLPGGMAVITTHGDLVEGRLRTRERNYSLSEKNIARLIDSYDETDYGFAPYDGHESYGISLANEAKMTELIEKVGMKVIHFEAAGWVLHQDVFGIQRPE</sequence>
<dbReference type="EMBL" id="JACTAG010000005">
    <property type="protein sequence ID" value="MBD3666223.1"/>
    <property type="molecule type" value="Genomic_DNA"/>
</dbReference>
<protein>
    <submittedName>
        <fullName evidence="2">Methyltransferase domain-containing protein</fullName>
    </submittedName>
</protein>
<dbReference type="AlphaFoldDB" id="A0A927D8R7"/>
<keyword evidence="2" id="KW-0489">Methyltransferase</keyword>
<evidence type="ECO:0000259" key="1">
    <source>
        <dbReference type="Pfam" id="PF13649"/>
    </source>
</evidence>
<dbReference type="InterPro" id="IPR029063">
    <property type="entry name" value="SAM-dependent_MTases_sf"/>
</dbReference>
<dbReference type="Gene3D" id="3.40.50.150">
    <property type="entry name" value="Vaccinia Virus protein VP39"/>
    <property type="match status" value="1"/>
</dbReference>
<dbReference type="Pfam" id="PF13649">
    <property type="entry name" value="Methyltransf_25"/>
    <property type="match status" value="1"/>
</dbReference>
<comment type="caution">
    <text evidence="2">The sequence shown here is derived from an EMBL/GenBank/DDBJ whole genome shotgun (WGS) entry which is preliminary data.</text>
</comment>
<accession>A0A927D8R7</accession>
<dbReference type="Proteomes" id="UP000635142">
    <property type="component" value="Unassembled WGS sequence"/>
</dbReference>
<dbReference type="InterPro" id="IPR041698">
    <property type="entry name" value="Methyltransf_25"/>
</dbReference>
<evidence type="ECO:0000313" key="2">
    <source>
        <dbReference type="EMBL" id="MBD3666223.1"/>
    </source>
</evidence>
<dbReference type="RefSeq" id="WP_191077253.1">
    <property type="nucleotide sequence ID" value="NZ_JACTAG010000005.1"/>
</dbReference>
<dbReference type="PANTHER" id="PTHR43464:SF90">
    <property type="entry name" value="METHYLTRANSFERASE TYPE 11"/>
    <property type="match status" value="1"/>
</dbReference>
<keyword evidence="2" id="KW-0808">Transferase</keyword>
<name>A0A927D8R7_9RHOB</name>
<dbReference type="PANTHER" id="PTHR43464">
    <property type="entry name" value="METHYLTRANSFERASE"/>
    <property type="match status" value="1"/>
</dbReference>
<proteinExistence type="predicted"/>
<feature type="domain" description="Methyltransferase" evidence="1">
    <location>
        <begin position="397"/>
        <end position="488"/>
    </location>
</feature>
<dbReference type="GO" id="GO:0032259">
    <property type="term" value="P:methylation"/>
    <property type="evidence" value="ECO:0007669"/>
    <property type="project" value="UniProtKB-KW"/>
</dbReference>
<reference evidence="2" key="1">
    <citation type="submission" date="2020-08" db="EMBL/GenBank/DDBJ databases">
        <title>Sulfitobacter aestuariivivens sp. nov., isolated from a tidal flat.</title>
        <authorList>
            <person name="Park S."/>
            <person name="Yoon J.-H."/>
        </authorList>
    </citation>
    <scope>NUCLEOTIDE SEQUENCE</scope>
    <source>
        <strain evidence="2">TSTF-M16</strain>
    </source>
</reference>
<dbReference type="GO" id="GO:0008168">
    <property type="term" value="F:methyltransferase activity"/>
    <property type="evidence" value="ECO:0007669"/>
    <property type="project" value="UniProtKB-KW"/>
</dbReference>
<evidence type="ECO:0000313" key="3">
    <source>
        <dbReference type="Proteomes" id="UP000635142"/>
    </source>
</evidence>
<organism evidence="2 3">
    <name type="scientific">Sulfitobacter aestuariivivens</name>
    <dbReference type="NCBI Taxonomy" id="2766981"/>
    <lineage>
        <taxon>Bacteria</taxon>
        <taxon>Pseudomonadati</taxon>
        <taxon>Pseudomonadota</taxon>
        <taxon>Alphaproteobacteria</taxon>
        <taxon>Rhodobacterales</taxon>
        <taxon>Roseobacteraceae</taxon>
        <taxon>Sulfitobacter</taxon>
    </lineage>
</organism>